<proteinExistence type="predicted"/>
<sequence>SIRHVWLKSPPPPLLEVYQMLPLQVPRSVYKTIDGLISTFVWAGRRPLMSREKIQARVQQGGLRVPNFKLYHLAQELSYLFRTAGEEKDDLPPSATLEWCKARVSTCPCQVDNPVIRHARLSWSKAHAICGQSTHLNADSLLWENPAILVQGKPVLWPAWMGKGILRLDDVWGPEGLVSFVSLQEKFALVPSEFLHYLQLKNSVAQRKALTPGVMRVSLINELQRTLKDTRGMVSKVYAFLLCTKSPSWDGTRKVWEGELGFSLLEEEWGEAMASTLSSSTDLRSRLVQFKIVNRIYWTPAKLSAAKLASSDKCWRCGSEKGTLLHMIWGCVELKGFWALICQFLKDLVGLDVGNKPLACVLGVGVRDPKLSKWKAVFLKQALTTAKRIILRHWRQSEAPAYREWFLVMAETAAHERVILKLKNKLDLFEKVW</sequence>
<dbReference type="OMA" id="ITHEDWA"/>
<dbReference type="HOGENOM" id="CLU_000680_9_0_1"/>
<evidence type="ECO:0000313" key="2">
    <source>
        <dbReference type="Proteomes" id="UP000008672"/>
    </source>
</evidence>
<dbReference type="InParanoid" id="H2ZY53"/>
<dbReference type="GeneTree" id="ENSGT00940000165023"/>
<dbReference type="Ensembl" id="ENSLACT00000002342.1">
    <property type="protein sequence ID" value="ENSLACP00000002324.1"/>
    <property type="gene ID" value="ENSLACG00000002075.1"/>
</dbReference>
<reference evidence="2" key="1">
    <citation type="submission" date="2011-08" db="EMBL/GenBank/DDBJ databases">
        <title>The draft genome of Latimeria chalumnae.</title>
        <authorList>
            <person name="Di Palma F."/>
            <person name="Alfoldi J."/>
            <person name="Johnson J."/>
            <person name="Berlin A."/>
            <person name="Gnerre S."/>
            <person name="Jaffe D."/>
            <person name="MacCallum I."/>
            <person name="Young S."/>
            <person name="Walker B.J."/>
            <person name="Lander E."/>
            <person name="Lindblad-Toh K."/>
        </authorList>
    </citation>
    <scope>NUCLEOTIDE SEQUENCE [LARGE SCALE GENOMIC DNA]</scope>
    <source>
        <strain evidence="2">Wild caught</strain>
    </source>
</reference>
<name>H2ZY53_LATCH</name>
<evidence type="ECO:0000313" key="1">
    <source>
        <dbReference type="Ensembl" id="ENSLACP00000002324.1"/>
    </source>
</evidence>
<reference evidence="1" key="2">
    <citation type="submission" date="2025-08" db="UniProtKB">
        <authorList>
            <consortium name="Ensembl"/>
        </authorList>
    </citation>
    <scope>IDENTIFICATION</scope>
</reference>
<evidence type="ECO:0008006" key="3">
    <source>
        <dbReference type="Google" id="ProtNLM"/>
    </source>
</evidence>
<dbReference type="Proteomes" id="UP000008672">
    <property type="component" value="Unassembled WGS sequence"/>
</dbReference>
<protein>
    <recommendedName>
        <fullName evidence="3">Reverse transcriptase zinc-binding domain-containing protein</fullName>
    </recommendedName>
</protein>
<dbReference type="eggNOG" id="ENOG502S9XJ">
    <property type="taxonomic scope" value="Eukaryota"/>
</dbReference>
<dbReference type="AlphaFoldDB" id="H2ZY53"/>
<reference evidence="1" key="3">
    <citation type="submission" date="2025-09" db="UniProtKB">
        <authorList>
            <consortium name="Ensembl"/>
        </authorList>
    </citation>
    <scope>IDENTIFICATION</scope>
</reference>
<keyword evidence="2" id="KW-1185">Reference proteome</keyword>
<dbReference type="STRING" id="7897.ENSLACP00000002324"/>
<dbReference type="EMBL" id="AFYH01139313">
    <property type="status" value="NOT_ANNOTATED_CDS"/>
    <property type="molecule type" value="Genomic_DNA"/>
</dbReference>
<organism evidence="1 2">
    <name type="scientific">Latimeria chalumnae</name>
    <name type="common">Coelacanth</name>
    <dbReference type="NCBI Taxonomy" id="7897"/>
    <lineage>
        <taxon>Eukaryota</taxon>
        <taxon>Metazoa</taxon>
        <taxon>Chordata</taxon>
        <taxon>Craniata</taxon>
        <taxon>Vertebrata</taxon>
        <taxon>Euteleostomi</taxon>
        <taxon>Coelacanthiformes</taxon>
        <taxon>Coelacanthidae</taxon>
        <taxon>Latimeria</taxon>
    </lineage>
</organism>
<accession>H2ZY53</accession>
<dbReference type="Bgee" id="ENSLACG00000002075">
    <property type="expression patterns" value="Expressed in chordate pharynx and 1 other cell type or tissue"/>
</dbReference>